<dbReference type="Pfam" id="PF07678">
    <property type="entry name" value="TED_complement"/>
    <property type="match status" value="1"/>
</dbReference>
<dbReference type="InterPro" id="IPR008930">
    <property type="entry name" value="Terpenoid_cyclase/PrenylTrfase"/>
</dbReference>
<dbReference type="InterPro" id="IPR050473">
    <property type="entry name" value="A2M/Complement_sys"/>
</dbReference>
<evidence type="ECO:0000256" key="1">
    <source>
        <dbReference type="ARBA" id="ARBA00022729"/>
    </source>
</evidence>
<feature type="domain" description="Alpha-macroglobulin-like TED" evidence="3">
    <location>
        <begin position="27"/>
        <end position="246"/>
    </location>
</feature>
<dbReference type="GO" id="GO:0005615">
    <property type="term" value="C:extracellular space"/>
    <property type="evidence" value="ECO:0007669"/>
    <property type="project" value="InterPro"/>
</dbReference>
<evidence type="ECO:0000313" key="5">
    <source>
        <dbReference type="WBParaSite" id="maker-unitig_40999-snap-gene-0.2-mRNA-1"/>
    </source>
</evidence>
<evidence type="ECO:0000313" key="4">
    <source>
        <dbReference type="Proteomes" id="UP000095280"/>
    </source>
</evidence>
<keyword evidence="4" id="KW-1185">Reference proteome</keyword>
<protein>
    <submittedName>
        <fullName evidence="5">TED_complement domain-containing protein</fullName>
    </submittedName>
</protein>
<dbReference type="SUPFAM" id="SSF48239">
    <property type="entry name" value="Terpenoid cyclases/Protein prenyltransferases"/>
    <property type="match status" value="1"/>
</dbReference>
<reference evidence="5" key="1">
    <citation type="submission" date="2016-11" db="UniProtKB">
        <authorList>
            <consortium name="WormBaseParasite"/>
        </authorList>
    </citation>
    <scope>IDENTIFICATION</scope>
</reference>
<name>A0A1I8FN28_9PLAT</name>
<sequence>TSHRPAMQNIGGLDWRCQAAVASRNMVMKVGLQRQLTYKRLDGSYSAFASRTKRAPSSRWIDSLTGQSVSFLLSRQERQQDSSLSELSLPGFWTQASRAAPRSASHGLTAFICMSLMDVEEAAIRWPKLHPGGEFSSYDAALSAYLLRRAQASTRIPTGFVGARSAAALTTALSEKAETDSNGGKYWSTTSNRWGRRRGSVEATGWALIGCSMKSDATEECLQILRWLSDQQNSLGGFSSSQATVTGRGSNGLSIIRLGLMPPKLPPKSPDISIGWLSCANRQHHTNRLCGYSAGRLPEPSSSVAGLKPCRSRLPNDGACVSLHPNGARDVPVLKLSRQQISLQMYYNADRIVSASYLSPELQELTRLHACPECPDCSTLSPDTAEEPGQPAWLNWLV</sequence>
<dbReference type="InterPro" id="IPR011626">
    <property type="entry name" value="Alpha-macroglobulin_TED"/>
</dbReference>
<accession>A0A1I8FN28</accession>
<dbReference type="WBParaSite" id="maker-unitig_40999-snap-gene-0.2-mRNA-1">
    <property type="protein sequence ID" value="maker-unitig_40999-snap-gene-0.2-mRNA-1"/>
    <property type="gene ID" value="maker-unitig_40999-snap-gene-0.2"/>
</dbReference>
<proteinExistence type="predicted"/>
<dbReference type="Gene3D" id="1.50.10.20">
    <property type="match status" value="1"/>
</dbReference>
<dbReference type="AlphaFoldDB" id="A0A1I8FN28"/>
<dbReference type="PANTHER" id="PTHR11412">
    <property type="entry name" value="MACROGLOBULIN / COMPLEMENT"/>
    <property type="match status" value="1"/>
</dbReference>
<evidence type="ECO:0000259" key="3">
    <source>
        <dbReference type="Pfam" id="PF07678"/>
    </source>
</evidence>
<dbReference type="PANTHER" id="PTHR11412:SF136">
    <property type="entry name" value="CD109 ANTIGEN"/>
    <property type="match status" value="1"/>
</dbReference>
<evidence type="ECO:0000256" key="2">
    <source>
        <dbReference type="ARBA" id="ARBA00022966"/>
    </source>
</evidence>
<keyword evidence="2" id="KW-0882">Thioester bond</keyword>
<keyword evidence="1" id="KW-0732">Signal</keyword>
<dbReference type="Proteomes" id="UP000095280">
    <property type="component" value="Unplaced"/>
</dbReference>
<organism evidence="4 5">
    <name type="scientific">Macrostomum lignano</name>
    <dbReference type="NCBI Taxonomy" id="282301"/>
    <lineage>
        <taxon>Eukaryota</taxon>
        <taxon>Metazoa</taxon>
        <taxon>Spiralia</taxon>
        <taxon>Lophotrochozoa</taxon>
        <taxon>Platyhelminthes</taxon>
        <taxon>Rhabditophora</taxon>
        <taxon>Macrostomorpha</taxon>
        <taxon>Macrostomida</taxon>
        <taxon>Macrostomidae</taxon>
        <taxon>Macrostomum</taxon>
    </lineage>
</organism>